<keyword evidence="2" id="KW-1185">Reference proteome</keyword>
<protein>
    <submittedName>
        <fullName evidence="1">DUF1353 domain-containing protein</fullName>
    </submittedName>
</protein>
<gene>
    <name evidence="1" type="ORF">QWZ18_21215</name>
</gene>
<dbReference type="RefSeq" id="WP_238291450.1">
    <property type="nucleotide sequence ID" value="NZ_BPQS01000038.1"/>
</dbReference>
<proteinExistence type="predicted"/>
<organism evidence="1 2">
    <name type="scientific">Methylobacterium longum</name>
    <dbReference type="NCBI Taxonomy" id="767694"/>
    <lineage>
        <taxon>Bacteria</taxon>
        <taxon>Pseudomonadati</taxon>
        <taxon>Pseudomonadota</taxon>
        <taxon>Alphaproteobacteria</taxon>
        <taxon>Hyphomicrobiales</taxon>
        <taxon>Methylobacteriaceae</taxon>
        <taxon>Methylobacterium</taxon>
    </lineage>
</organism>
<sequence length="219" mass="24037">MTKGQRTRAPERGRRSDLARVLRRSVAVSLSAAALAGCATLAQPGPGGRLTGKLIVQWVGVNQFAYLPDPKDPLTFVTTDNRVIIPQPMYTDGGSIPPILQPIPGFSPWGYGPAYIVHDWLFEQHRCGYPGADQISFDDSARILGEVIDTLMRAGMVPQNPQARGLIEAGVRTPFARRLWNAPPTETNCQTPAVARLRRAAPEGPTVVQIDFSRPRRFR</sequence>
<dbReference type="InterPro" id="IPR010767">
    <property type="entry name" value="Phage_CGC-2007_Cje0229"/>
</dbReference>
<reference evidence="2" key="1">
    <citation type="journal article" date="2019" name="Int. J. Syst. Evol. Microbiol.">
        <title>The Global Catalogue of Microorganisms (GCM) 10K type strain sequencing project: providing services to taxonomists for standard genome sequencing and annotation.</title>
        <authorList>
            <consortium name="The Broad Institute Genomics Platform"/>
            <consortium name="The Broad Institute Genome Sequencing Center for Infectious Disease"/>
            <person name="Wu L."/>
            <person name="Ma J."/>
        </authorList>
    </citation>
    <scope>NUCLEOTIDE SEQUENCE [LARGE SCALE GENOMIC DNA]</scope>
    <source>
        <strain evidence="2">CECT 7806</strain>
    </source>
</reference>
<comment type="caution">
    <text evidence="1">The sequence shown here is derived from an EMBL/GenBank/DDBJ whole genome shotgun (WGS) entry which is preliminary data.</text>
</comment>
<name>A0ABT8ATZ4_9HYPH</name>
<dbReference type="EMBL" id="JAUFPT010000068">
    <property type="protein sequence ID" value="MDN3573132.1"/>
    <property type="molecule type" value="Genomic_DNA"/>
</dbReference>
<evidence type="ECO:0000313" key="2">
    <source>
        <dbReference type="Proteomes" id="UP001244297"/>
    </source>
</evidence>
<accession>A0ABT8ATZ4</accession>
<dbReference type="Pfam" id="PF07087">
    <property type="entry name" value="DUF1353"/>
    <property type="match status" value="1"/>
</dbReference>
<dbReference type="Proteomes" id="UP001244297">
    <property type="component" value="Unassembled WGS sequence"/>
</dbReference>
<evidence type="ECO:0000313" key="1">
    <source>
        <dbReference type="EMBL" id="MDN3573132.1"/>
    </source>
</evidence>